<dbReference type="GeneID" id="55604469"/>
<keyword evidence="2" id="KW-1185">Reference proteome</keyword>
<proteinExistence type="predicted"/>
<evidence type="ECO:0000313" key="1">
    <source>
        <dbReference type="EMBL" id="ASU00450.1"/>
    </source>
</evidence>
<dbReference type="EMBL" id="MF448340">
    <property type="protein sequence ID" value="ASU00450.1"/>
    <property type="molecule type" value="Genomic_DNA"/>
</dbReference>
<name>A0A223LDB9_9CAUD</name>
<dbReference type="RefSeq" id="YP_009834402.1">
    <property type="nucleotide sequence ID" value="NC_048673.1"/>
</dbReference>
<sequence length="51" mass="5941">MWDTLFVETNRGIVMKISLEMLIAKYGKKARLYDVLMAEFKMNNIKCVGKV</sequence>
<protein>
    <submittedName>
        <fullName evidence="1">Uncharacterized protein</fullName>
    </submittedName>
</protein>
<accession>A0A223LDB9</accession>
<dbReference type="KEGG" id="vg:55604469"/>
<evidence type="ECO:0000313" key="2">
    <source>
        <dbReference type="Proteomes" id="UP000226092"/>
    </source>
</evidence>
<reference evidence="1 2" key="1">
    <citation type="submission" date="2017-07" db="EMBL/GenBank/DDBJ databases">
        <title>In vitro design and evaluation of phage cocktails against multidrug-resistant Aeromonas salmonicida.</title>
        <authorList>
            <person name="Chen L."/>
            <person name="Yuan S."/>
            <person name="Ma Y."/>
        </authorList>
    </citation>
    <scope>NUCLEOTIDE SEQUENCE [LARGE SCALE GENOMIC DNA]</scope>
</reference>
<dbReference type="Proteomes" id="UP000226092">
    <property type="component" value="Segment"/>
</dbReference>
<organism evidence="1 2">
    <name type="scientific">Aeromonas phage AS-zj</name>
    <dbReference type="NCBI Taxonomy" id="2024208"/>
    <lineage>
        <taxon>Viruses</taxon>
        <taxon>Duplodnaviria</taxon>
        <taxon>Heunggongvirae</taxon>
        <taxon>Uroviricota</taxon>
        <taxon>Caudoviricetes</taxon>
        <taxon>Pantevenvirales</taxon>
        <taxon>Straboviridae</taxon>
        <taxon>Emmerichvirinae</taxon>
        <taxon>Ceceduovirus</taxon>
        <taxon>Ceceduovirus aszj</taxon>
    </lineage>
</organism>